<protein>
    <submittedName>
        <fullName evidence="5">Alpha-N-acetylglucosaminidase</fullName>
    </submittedName>
</protein>
<dbReference type="Gene3D" id="3.30.379.10">
    <property type="entry name" value="Chitobiase/beta-hexosaminidase domain 2-like"/>
    <property type="match status" value="1"/>
</dbReference>
<evidence type="ECO:0000313" key="6">
    <source>
        <dbReference type="Proteomes" id="UP000460435"/>
    </source>
</evidence>
<dbReference type="Proteomes" id="UP000460435">
    <property type="component" value="Unassembled WGS sequence"/>
</dbReference>
<reference evidence="5 6" key="1">
    <citation type="submission" date="2019-11" db="EMBL/GenBank/DDBJ databases">
        <authorList>
            <person name="Li X.-J."/>
            <person name="Feng X.-M."/>
        </authorList>
    </citation>
    <scope>NUCLEOTIDE SEQUENCE [LARGE SCALE GENOMIC DNA]</scope>
    <source>
        <strain evidence="5 6">XMNu-373</strain>
    </source>
</reference>
<dbReference type="Pfam" id="PF12971">
    <property type="entry name" value="NAGLU_N"/>
    <property type="match status" value="1"/>
</dbReference>
<dbReference type="Gene3D" id="1.20.120.670">
    <property type="entry name" value="N-acetyl-b-d-glucoasminidase"/>
    <property type="match status" value="1"/>
</dbReference>
<feature type="domain" description="Alpha-N-acetylglucosaminidase N-terminal" evidence="3">
    <location>
        <begin position="15"/>
        <end position="81"/>
    </location>
</feature>
<evidence type="ECO:0000259" key="2">
    <source>
        <dbReference type="Pfam" id="PF05089"/>
    </source>
</evidence>
<dbReference type="RefSeq" id="WP_162448821.1">
    <property type="nucleotide sequence ID" value="NZ_WLZY01000001.1"/>
</dbReference>
<gene>
    <name evidence="5" type="ORF">F7O44_03835</name>
</gene>
<proteinExistence type="predicted"/>
<organism evidence="5 6">
    <name type="scientific">Phytoactinopolyspora mesophila</name>
    <dbReference type="NCBI Taxonomy" id="2650750"/>
    <lineage>
        <taxon>Bacteria</taxon>
        <taxon>Bacillati</taxon>
        <taxon>Actinomycetota</taxon>
        <taxon>Actinomycetes</taxon>
        <taxon>Jiangellales</taxon>
        <taxon>Jiangellaceae</taxon>
        <taxon>Phytoactinopolyspora</taxon>
    </lineage>
</organism>
<dbReference type="GO" id="GO:0016787">
    <property type="term" value="F:hydrolase activity"/>
    <property type="evidence" value="ECO:0007669"/>
    <property type="project" value="UniProtKB-KW"/>
</dbReference>
<accession>A0A7K3LZV2</accession>
<evidence type="ECO:0000313" key="5">
    <source>
        <dbReference type="EMBL" id="NDL56202.1"/>
    </source>
</evidence>
<dbReference type="AlphaFoldDB" id="A0A7K3LZV2"/>
<dbReference type="InterPro" id="IPR024733">
    <property type="entry name" value="NAGLU_tim-barrel"/>
</dbReference>
<dbReference type="PANTHER" id="PTHR12872:SF1">
    <property type="entry name" value="ALPHA-N-ACETYLGLUCOSAMINIDASE"/>
    <property type="match status" value="1"/>
</dbReference>
<dbReference type="InterPro" id="IPR024240">
    <property type="entry name" value="NAGLU_N"/>
</dbReference>
<evidence type="ECO:0000259" key="4">
    <source>
        <dbReference type="Pfam" id="PF12972"/>
    </source>
</evidence>
<keyword evidence="1" id="KW-0378">Hydrolase</keyword>
<keyword evidence="6" id="KW-1185">Reference proteome</keyword>
<evidence type="ECO:0000259" key="3">
    <source>
        <dbReference type="Pfam" id="PF12971"/>
    </source>
</evidence>
<dbReference type="GO" id="GO:0005975">
    <property type="term" value="P:carbohydrate metabolic process"/>
    <property type="evidence" value="ECO:0007669"/>
    <property type="project" value="UniProtKB-ARBA"/>
</dbReference>
<feature type="domain" description="Alpha-N-acetylglucosaminidase tim-barrel" evidence="2">
    <location>
        <begin position="106"/>
        <end position="428"/>
    </location>
</feature>
<dbReference type="Gene3D" id="3.20.20.80">
    <property type="entry name" value="Glycosidases"/>
    <property type="match status" value="1"/>
</dbReference>
<dbReference type="InterPro" id="IPR029018">
    <property type="entry name" value="Hex-like_dom2"/>
</dbReference>
<sequence length="738" mass="81830">MKCDDDKPAPWAATLQGLTERVLGDIWNSVHFRLSGQPGRHYSYWAVAGELSIAATDGVSAAVALHHFLRRHCGRAVHWDTALPLPIHSLPDAPETSGEARVQEGYYLNFCTFSYTMPYWTWQEWEREIDWMALHGVTMPLALTGHEAVLLAAYTRLGLTGEEVREFLGGPGYLPFQYMGCLDTFAGPLSQAWIDSHRDLGAAILERERSFGMTPVLPGFTGHVPRQLAPELASPRTWQGFTTHVLPPTDPLFEQVGAEITKAQAELYGTDHLYAADPFIEMPPVDGDPDFAGAVATSTLNGMLSADPHAVWLMQAWPFSYQADYWTDERIRDFLNAIPDDRLLLADLWAESDPQWQRLSGLSGKSWLWCALLNFGGRTEPIADVNGVVHEIDSALGSVHPPVGLGLSMEATRNNPVFFEFVADQLWQRPADATAWLPGFVAERYGTVSGPLLTAWQGLLNTVYDASEVRIFPELFTGVLTAKPSYSGITADVGPWLENMRAEVRGLVWYDAGLLVDAWARMIDAAENDAVLARGTLGHDLVDVGIAVMSRVADHLYLEIVEHLGDTEGDVRHRVERFLGVFDDLERLLGTRVEFTFEHWEDAAARWATDQLERAVLIDNARRIVTTWGESSSPLLDDYSGRVWSGLVGGYYRHRWALWAGGLKAAADADPAAGTAAADLDMGLRELADSFIRNGPRMLPPAGVQDTTRESRRLHTMYATLACSLPRASQHDRRRGAR</sequence>
<dbReference type="PANTHER" id="PTHR12872">
    <property type="entry name" value="ALPHA-N-ACETYLGLUCOSAMINIDASE"/>
    <property type="match status" value="1"/>
</dbReference>
<feature type="domain" description="Alpha-N-acetylglucosaminidase C-terminal" evidence="4">
    <location>
        <begin position="436"/>
        <end position="672"/>
    </location>
</feature>
<dbReference type="Pfam" id="PF05089">
    <property type="entry name" value="NAGLU"/>
    <property type="match status" value="1"/>
</dbReference>
<dbReference type="Pfam" id="PF12972">
    <property type="entry name" value="NAGLU_C"/>
    <property type="match status" value="1"/>
</dbReference>
<dbReference type="InterPro" id="IPR024732">
    <property type="entry name" value="NAGLU_C"/>
</dbReference>
<dbReference type="InterPro" id="IPR007781">
    <property type="entry name" value="NAGLU"/>
</dbReference>
<dbReference type="EMBL" id="WLZY01000001">
    <property type="protein sequence ID" value="NDL56202.1"/>
    <property type="molecule type" value="Genomic_DNA"/>
</dbReference>
<comment type="caution">
    <text evidence="5">The sequence shown here is derived from an EMBL/GenBank/DDBJ whole genome shotgun (WGS) entry which is preliminary data.</text>
</comment>
<name>A0A7K3LZV2_9ACTN</name>
<evidence type="ECO:0000256" key="1">
    <source>
        <dbReference type="ARBA" id="ARBA00022801"/>
    </source>
</evidence>